<evidence type="ECO:0000256" key="4">
    <source>
        <dbReference type="ARBA" id="ARBA00022777"/>
    </source>
</evidence>
<dbReference type="EMBL" id="JACHIN010000013">
    <property type="protein sequence ID" value="MBB5082526.1"/>
    <property type="molecule type" value="Genomic_DNA"/>
</dbReference>
<dbReference type="Proteomes" id="UP000568380">
    <property type="component" value="Unassembled WGS sequence"/>
</dbReference>
<dbReference type="GO" id="GO:0005524">
    <property type="term" value="F:ATP binding"/>
    <property type="evidence" value="ECO:0007669"/>
    <property type="project" value="UniProtKB-KW"/>
</dbReference>
<evidence type="ECO:0000313" key="9">
    <source>
        <dbReference type="Proteomes" id="UP000568380"/>
    </source>
</evidence>
<evidence type="ECO:0000256" key="3">
    <source>
        <dbReference type="ARBA" id="ARBA00022741"/>
    </source>
</evidence>
<keyword evidence="5" id="KW-0067">ATP-binding</keyword>
<dbReference type="InterPro" id="IPR011009">
    <property type="entry name" value="Kinase-like_dom_sf"/>
</dbReference>
<dbReference type="GO" id="GO:0008910">
    <property type="term" value="F:kanamycin kinase activity"/>
    <property type="evidence" value="ECO:0007669"/>
    <property type="project" value="UniProtKB-EC"/>
</dbReference>
<sequence>MLSDKVRQLITYDARLRMVVADHPKLRALVERAAADGAVDHESQRALGVALLALGEYERAAVHLRRAVELAGSPGEVIAARTDLADLYRHDGDLPGSELICRMTLELARAQAPELAALPLLRLGWTLAEQGRPDEARQALAESRELHRRFAGTPELRRQFGQAPDPRQEFGQATEAGREFGQGTEAGREFGEVVEARLFADVDLAGLVVPLPPSVAALLGEEPEWDHDHDGASGSLARAGSYFVRRGPEAVAEHARLVWLRERAGVAGVVAFEGDVLVTADTGVETLAASDDPGAAMGRALRELHAVPVADCPFDGRLDVLLAQARRNVVEGRVDADDFDDDNLGRTPTQVYERLLAERPDQEDLVVAHGDFTPSNVMTNGVLIDLARLGVADRYRDLAIALRDLSGDFGPEAVAAFLSAYGLDAPDEAKLAYYRLIDELF</sequence>
<dbReference type="CDD" id="cd05150">
    <property type="entry name" value="APH"/>
    <property type="match status" value="1"/>
</dbReference>
<dbReference type="Gene3D" id="3.90.1200.10">
    <property type="match status" value="1"/>
</dbReference>
<evidence type="ECO:0000313" key="8">
    <source>
        <dbReference type="EMBL" id="MBB5082526.1"/>
    </source>
</evidence>
<dbReference type="SUPFAM" id="SSF48452">
    <property type="entry name" value="TPR-like"/>
    <property type="match status" value="1"/>
</dbReference>
<comment type="similarity">
    <text evidence="1">Belongs to the aminoglycoside phosphotransferase family.</text>
</comment>
<protein>
    <submittedName>
        <fullName evidence="8">Kanamycin kinase</fullName>
        <ecNumber evidence="8">2.7.1.95</ecNumber>
    </submittedName>
</protein>
<organism evidence="8 9">
    <name type="scientific">Nonomuraea endophytica</name>
    <dbReference type="NCBI Taxonomy" id="714136"/>
    <lineage>
        <taxon>Bacteria</taxon>
        <taxon>Bacillati</taxon>
        <taxon>Actinomycetota</taxon>
        <taxon>Actinomycetes</taxon>
        <taxon>Streptosporangiales</taxon>
        <taxon>Streptosporangiaceae</taxon>
        <taxon>Nonomuraea</taxon>
    </lineage>
</organism>
<evidence type="ECO:0000256" key="5">
    <source>
        <dbReference type="ARBA" id="ARBA00022840"/>
    </source>
</evidence>
<dbReference type="Pfam" id="PF01636">
    <property type="entry name" value="APH"/>
    <property type="match status" value="1"/>
</dbReference>
<name>A0A7W8EKE3_9ACTN</name>
<feature type="domain" description="Aminoglycoside phosphotransferase" evidence="7">
    <location>
        <begin position="240"/>
        <end position="431"/>
    </location>
</feature>
<proteinExistence type="inferred from homology"/>
<dbReference type="SUPFAM" id="SSF56112">
    <property type="entry name" value="Protein kinase-like (PK-like)"/>
    <property type="match status" value="1"/>
</dbReference>
<evidence type="ECO:0000256" key="1">
    <source>
        <dbReference type="ARBA" id="ARBA00006219"/>
    </source>
</evidence>
<dbReference type="RefSeq" id="WP_184970806.1">
    <property type="nucleotide sequence ID" value="NZ_JACHIN010000013.1"/>
</dbReference>
<accession>A0A7W8EKE3</accession>
<dbReference type="InterPro" id="IPR019734">
    <property type="entry name" value="TPR_rpt"/>
</dbReference>
<dbReference type="InterPro" id="IPR011990">
    <property type="entry name" value="TPR-like_helical_dom_sf"/>
</dbReference>
<evidence type="ECO:0000256" key="6">
    <source>
        <dbReference type="ARBA" id="ARBA00023251"/>
    </source>
</evidence>
<reference evidence="8 9" key="1">
    <citation type="submission" date="2020-08" db="EMBL/GenBank/DDBJ databases">
        <title>Genomic Encyclopedia of Type Strains, Phase IV (KMG-IV): sequencing the most valuable type-strain genomes for metagenomic binning, comparative biology and taxonomic classification.</title>
        <authorList>
            <person name="Goeker M."/>
        </authorList>
    </citation>
    <scope>NUCLEOTIDE SEQUENCE [LARGE SCALE GENOMIC DNA]</scope>
    <source>
        <strain evidence="8 9">DSM 45385</strain>
    </source>
</reference>
<comment type="caution">
    <text evidence="8">The sequence shown here is derived from an EMBL/GenBank/DDBJ whole genome shotgun (WGS) entry which is preliminary data.</text>
</comment>
<keyword evidence="3" id="KW-0547">Nucleotide-binding</keyword>
<gene>
    <name evidence="8" type="ORF">HNR40_008021</name>
</gene>
<dbReference type="InterPro" id="IPR024165">
    <property type="entry name" value="Kan/Strep_kinase"/>
</dbReference>
<dbReference type="EC" id="2.7.1.95" evidence="8"/>
<keyword evidence="2 8" id="KW-0808">Transferase</keyword>
<evidence type="ECO:0000259" key="7">
    <source>
        <dbReference type="Pfam" id="PF01636"/>
    </source>
</evidence>
<dbReference type="Gene3D" id="1.25.40.10">
    <property type="entry name" value="Tetratricopeptide repeat domain"/>
    <property type="match status" value="1"/>
</dbReference>
<keyword evidence="9" id="KW-1185">Reference proteome</keyword>
<keyword evidence="4 8" id="KW-0418">Kinase</keyword>
<dbReference type="GO" id="GO:0046677">
    <property type="term" value="P:response to antibiotic"/>
    <property type="evidence" value="ECO:0007669"/>
    <property type="project" value="UniProtKB-KW"/>
</dbReference>
<evidence type="ECO:0000256" key="2">
    <source>
        <dbReference type="ARBA" id="ARBA00022679"/>
    </source>
</evidence>
<dbReference type="InterPro" id="IPR002575">
    <property type="entry name" value="Aminoglycoside_PTrfase"/>
</dbReference>
<dbReference type="SMART" id="SM00028">
    <property type="entry name" value="TPR"/>
    <property type="match status" value="3"/>
</dbReference>
<keyword evidence="6" id="KW-0046">Antibiotic resistance</keyword>
<dbReference type="Pfam" id="PF13374">
    <property type="entry name" value="TPR_10"/>
    <property type="match status" value="1"/>
</dbReference>
<dbReference type="AlphaFoldDB" id="A0A7W8EKE3"/>